<dbReference type="AlphaFoldDB" id="A0A1H8DLP3"/>
<dbReference type="PRINTS" id="PR00081">
    <property type="entry name" value="GDHRDH"/>
</dbReference>
<evidence type="ECO:0000313" key="3">
    <source>
        <dbReference type="EMBL" id="SEN08251.1"/>
    </source>
</evidence>
<reference evidence="4" key="1">
    <citation type="submission" date="2016-10" db="EMBL/GenBank/DDBJ databases">
        <authorList>
            <person name="Varghese N."/>
            <person name="Submissions S."/>
        </authorList>
    </citation>
    <scope>NUCLEOTIDE SEQUENCE [LARGE SCALE GENOMIC DNA]</scope>
    <source>
        <strain evidence="4">S6-262</strain>
    </source>
</reference>
<dbReference type="InterPro" id="IPR002347">
    <property type="entry name" value="SDR_fam"/>
</dbReference>
<evidence type="ECO:0000313" key="4">
    <source>
        <dbReference type="Proteomes" id="UP000199206"/>
    </source>
</evidence>
<evidence type="ECO:0000256" key="1">
    <source>
        <dbReference type="ARBA" id="ARBA00006484"/>
    </source>
</evidence>
<dbReference type="STRING" id="1166340.SAMN05192583_1979"/>
<protein>
    <submittedName>
        <fullName evidence="3">Gluconate 5-dehydrogenase</fullName>
    </submittedName>
</protein>
<dbReference type="InterPro" id="IPR036291">
    <property type="entry name" value="NAD(P)-bd_dom_sf"/>
</dbReference>
<dbReference type="FunFam" id="3.40.50.720:FF:000084">
    <property type="entry name" value="Short-chain dehydrogenase reductase"/>
    <property type="match status" value="1"/>
</dbReference>
<dbReference type="PRINTS" id="PR00080">
    <property type="entry name" value="SDRFAMILY"/>
</dbReference>
<dbReference type="SMART" id="SM00822">
    <property type="entry name" value="PKS_KR"/>
    <property type="match status" value="1"/>
</dbReference>
<dbReference type="InterPro" id="IPR020904">
    <property type="entry name" value="Sc_DH/Rdtase_CS"/>
</dbReference>
<dbReference type="EMBL" id="FOCF01000004">
    <property type="protein sequence ID" value="SEN08251.1"/>
    <property type="molecule type" value="Genomic_DNA"/>
</dbReference>
<feature type="domain" description="Ketoreductase" evidence="2">
    <location>
        <begin position="13"/>
        <end position="186"/>
    </location>
</feature>
<dbReference type="PANTHER" id="PTHR42879:SF2">
    <property type="entry name" value="3-OXOACYL-[ACYL-CARRIER-PROTEIN] REDUCTASE FABG"/>
    <property type="match status" value="1"/>
</dbReference>
<dbReference type="SUPFAM" id="SSF51735">
    <property type="entry name" value="NAD(P)-binding Rossmann-fold domains"/>
    <property type="match status" value="1"/>
</dbReference>
<dbReference type="PROSITE" id="PS00061">
    <property type="entry name" value="ADH_SHORT"/>
    <property type="match status" value="1"/>
</dbReference>
<keyword evidence="4" id="KW-1185">Reference proteome</keyword>
<sequence>MTTLAAGFDLKGRSAVVTGASGGLGFAIARGLALAGADVRVHGRDPIRTAEAVARIVAEGGRATAMIADLEDEQALTDTVATIGPLDILVNNAGRRDRRPLADLTRADVRRMLEVNLVAPFDLVRLLAPGMRAGGRVVNVTSIAGPIARAGDAAYTASKGALEALTRALAAELGPRGTTVNAVAPGFFATDANAGMVADAAVAQHLRSRTALGRWGKPEEIVGAVLFLASPAASYITGQVLAVDGGYTAHF</sequence>
<dbReference type="Pfam" id="PF13561">
    <property type="entry name" value="adh_short_C2"/>
    <property type="match status" value="1"/>
</dbReference>
<dbReference type="Gene3D" id="3.40.50.720">
    <property type="entry name" value="NAD(P)-binding Rossmann-like Domain"/>
    <property type="match status" value="1"/>
</dbReference>
<dbReference type="RefSeq" id="WP_212611426.1">
    <property type="nucleotide sequence ID" value="NZ_FOCF01000004.1"/>
</dbReference>
<dbReference type="Proteomes" id="UP000199206">
    <property type="component" value="Unassembled WGS sequence"/>
</dbReference>
<proteinExistence type="inferred from homology"/>
<gene>
    <name evidence="3" type="ORF">SAMN05192583_1979</name>
</gene>
<dbReference type="GO" id="GO:0032787">
    <property type="term" value="P:monocarboxylic acid metabolic process"/>
    <property type="evidence" value="ECO:0007669"/>
    <property type="project" value="UniProtKB-ARBA"/>
</dbReference>
<organism evidence="3 4">
    <name type="scientific">Sphingomonas gellani</name>
    <dbReference type="NCBI Taxonomy" id="1166340"/>
    <lineage>
        <taxon>Bacteria</taxon>
        <taxon>Pseudomonadati</taxon>
        <taxon>Pseudomonadota</taxon>
        <taxon>Alphaproteobacteria</taxon>
        <taxon>Sphingomonadales</taxon>
        <taxon>Sphingomonadaceae</taxon>
        <taxon>Sphingomonas</taxon>
    </lineage>
</organism>
<name>A0A1H8DLP3_9SPHN</name>
<comment type="similarity">
    <text evidence="1">Belongs to the short-chain dehydrogenases/reductases (SDR) family.</text>
</comment>
<dbReference type="InterPro" id="IPR050259">
    <property type="entry name" value="SDR"/>
</dbReference>
<evidence type="ECO:0000259" key="2">
    <source>
        <dbReference type="SMART" id="SM00822"/>
    </source>
</evidence>
<dbReference type="InterPro" id="IPR057326">
    <property type="entry name" value="KR_dom"/>
</dbReference>
<dbReference type="NCBIfam" id="NF004778">
    <property type="entry name" value="PRK06124.1"/>
    <property type="match status" value="1"/>
</dbReference>
<dbReference type="PANTHER" id="PTHR42879">
    <property type="entry name" value="3-OXOACYL-(ACYL-CARRIER-PROTEIN) REDUCTASE"/>
    <property type="match status" value="1"/>
</dbReference>
<accession>A0A1H8DLP3</accession>